<feature type="domain" description="Trehalase-like N-terminal" evidence="2">
    <location>
        <begin position="23"/>
        <end position="135"/>
    </location>
</feature>
<dbReference type="InterPro" id="IPR045582">
    <property type="entry name" value="Trehalase-like_N"/>
</dbReference>
<dbReference type="Gene3D" id="1.50.10.10">
    <property type="match status" value="1"/>
</dbReference>
<gene>
    <name evidence="3" type="ORF">B1H58_06525</name>
</gene>
<keyword evidence="3" id="KW-0378">Hydrolase</keyword>
<evidence type="ECO:0000313" key="3">
    <source>
        <dbReference type="EMBL" id="ARJ41710.1"/>
    </source>
</evidence>
<name>A0A1W6B3N8_9GAMM</name>
<dbReference type="Pfam" id="PF19291">
    <property type="entry name" value="TREH_N"/>
    <property type="match status" value="1"/>
</dbReference>
<proteinExistence type="predicted"/>
<dbReference type="InterPro" id="IPR008928">
    <property type="entry name" value="6-hairpin_glycosidase_sf"/>
</dbReference>
<evidence type="ECO:0000313" key="4">
    <source>
        <dbReference type="Proteomes" id="UP000192900"/>
    </source>
</evidence>
<keyword evidence="4" id="KW-1185">Reference proteome</keyword>
<protein>
    <submittedName>
        <fullName evidence="3">Glycoside hydrolase family 15</fullName>
    </submittedName>
</protein>
<sequence>MKNMTYHSPARQKGYAGLGDYAAIGEGRSVALIAPDGAIDWWCAPNMDSPPLFDRILDAGTGGYFQVAPKGEWQMQRSYRENSNVLETRYQTETGEVLITESLNSTLAGRLPWNELARRVEGISGNVEMQIIFQPGTRAETCSPWQKRINGHPVYHVGELMAMLRLTDDVQIDECDDERFTATFTASPDSRTLVALVTTEREPLAIPAPEKIDERIETSHTAWRDWADGLSWDGPYDNHVRRSALALKFLWYSPTGALAAAATTSLPEKLGNDKNYDYRYAWIRDACLIIKAFVYLGSLEDCKAAFSWLSATIRRHDGGLRACYTLEGGQVPEERIPPLEGYQGTQPVRVGNNARDQVQLSMYGDMLATARLFIQAGHVLDLSTSRLLGKLANHCADGWRQKDSGIWELPEEQHYTHSKMACWLALDQAVELARDDHIEPTWLRRWERERDRIRDWIETHCWSEKRQAYTFYAGSERLDAAVALTHYYGSKVNPQRMLSTLTQIREELGHGGVMLYRYSDVEKEEATFVACAFWLVEALAELGQREEARRTMDEILEQLCQRGNIEIFNEMFDTNTKSWLGNMPQGLSHLSLVCAAKALADDNSGSKV</sequence>
<dbReference type="EMBL" id="CP019706">
    <property type="protein sequence ID" value="ARJ41710.1"/>
    <property type="molecule type" value="Genomic_DNA"/>
</dbReference>
<dbReference type="RefSeq" id="WP_085068779.1">
    <property type="nucleotide sequence ID" value="NZ_CP019706.1"/>
</dbReference>
<dbReference type="STRING" id="1891675.B1H58_06525"/>
<dbReference type="OrthoDB" id="3902805at2"/>
<dbReference type="Proteomes" id="UP000192900">
    <property type="component" value="Chromosome"/>
</dbReference>
<reference evidence="3 4" key="1">
    <citation type="submission" date="2017-02" db="EMBL/GenBank/DDBJ databases">
        <title>Complete genome sequence of the drought resistance-promoting endophyte Pantoea alhagi LTYR-11Z.</title>
        <authorList>
            <person name="Zhang L."/>
        </authorList>
    </citation>
    <scope>NUCLEOTIDE SEQUENCE [LARGE SCALE GENOMIC DNA]</scope>
    <source>
        <strain evidence="3 4">LTYR-11Z</strain>
    </source>
</reference>
<organism evidence="3 4">
    <name type="scientific">Pantoea alhagi</name>
    <dbReference type="NCBI Taxonomy" id="1891675"/>
    <lineage>
        <taxon>Bacteria</taxon>
        <taxon>Pseudomonadati</taxon>
        <taxon>Pseudomonadota</taxon>
        <taxon>Gammaproteobacteria</taxon>
        <taxon>Enterobacterales</taxon>
        <taxon>Erwiniaceae</taxon>
        <taxon>Pantoea</taxon>
    </lineage>
</organism>
<dbReference type="GO" id="GO:0004553">
    <property type="term" value="F:hydrolase activity, hydrolyzing O-glycosyl compounds"/>
    <property type="evidence" value="ECO:0007669"/>
    <property type="project" value="TreeGrafter"/>
</dbReference>
<evidence type="ECO:0000259" key="2">
    <source>
        <dbReference type="Pfam" id="PF19291"/>
    </source>
</evidence>
<feature type="domain" description="GH15-like" evidence="1">
    <location>
        <begin position="235"/>
        <end position="546"/>
    </location>
</feature>
<dbReference type="InterPro" id="IPR012341">
    <property type="entry name" value="6hp_glycosidase-like_sf"/>
</dbReference>
<evidence type="ECO:0000259" key="1">
    <source>
        <dbReference type="Pfam" id="PF00723"/>
    </source>
</evidence>
<accession>A0A1W6B3N8</accession>
<dbReference type="Pfam" id="PF00723">
    <property type="entry name" value="Glyco_hydro_15"/>
    <property type="match status" value="1"/>
</dbReference>
<dbReference type="SUPFAM" id="SSF48208">
    <property type="entry name" value="Six-hairpin glycosidases"/>
    <property type="match status" value="1"/>
</dbReference>
<dbReference type="GO" id="GO:0005975">
    <property type="term" value="P:carbohydrate metabolic process"/>
    <property type="evidence" value="ECO:0007669"/>
    <property type="project" value="InterPro"/>
</dbReference>
<dbReference type="InterPro" id="IPR011613">
    <property type="entry name" value="GH15-like"/>
</dbReference>
<dbReference type="PANTHER" id="PTHR31616">
    <property type="entry name" value="TREHALASE"/>
    <property type="match status" value="1"/>
</dbReference>
<dbReference type="PANTHER" id="PTHR31616:SF0">
    <property type="entry name" value="GLUCAN 1,4-ALPHA-GLUCOSIDASE"/>
    <property type="match status" value="1"/>
</dbReference>
<dbReference type="KEGG" id="palh:B1H58_06525"/>
<dbReference type="AlphaFoldDB" id="A0A1W6B3N8"/>